<protein>
    <submittedName>
        <fullName evidence="2">Glycerophosphodiester phosphodiesterase</fullName>
    </submittedName>
</protein>
<sequence>MSQMTGMRLVGHRGAMAHRPENTLESYRYAEELGVAEIELDIRLSADGEVFILHDETIDRVAPTPGALAGINVATLTMEELRGVDLGEWLGIPTLTEALDATTTAIQIEIKDPRVVPAAAAIVNARPQDFERLQFTSFNHEALVQIKTLCPQVSRGFILGGTTTLTDDVDALFGLLAESQATFVHLNVHAVRDATVQELHRKGYLPTLWPLRGPDDVRQALAIGAAAVCADDPAAAKTWIADIVAEIPA</sequence>
<feature type="domain" description="GP-PDE" evidence="1">
    <location>
        <begin position="7"/>
        <end position="240"/>
    </location>
</feature>
<dbReference type="CDD" id="cd08556">
    <property type="entry name" value="GDPD"/>
    <property type="match status" value="1"/>
</dbReference>
<dbReference type="PANTHER" id="PTHR46211:SF14">
    <property type="entry name" value="GLYCEROPHOSPHODIESTER PHOSPHODIESTERASE"/>
    <property type="match status" value="1"/>
</dbReference>
<accession>A0A365YMG4</accession>
<dbReference type="Pfam" id="PF03009">
    <property type="entry name" value="GDPD"/>
    <property type="match status" value="1"/>
</dbReference>
<dbReference type="InterPro" id="IPR030395">
    <property type="entry name" value="GP_PDE_dom"/>
</dbReference>
<dbReference type="EMBL" id="POAF01000001">
    <property type="protein sequence ID" value="RBM03896.1"/>
    <property type="molecule type" value="Genomic_DNA"/>
</dbReference>
<dbReference type="Gene3D" id="3.20.20.190">
    <property type="entry name" value="Phosphatidylinositol (PI) phosphodiesterase"/>
    <property type="match status" value="1"/>
</dbReference>
<name>A0A365YMG4_9MICC</name>
<evidence type="ECO:0000259" key="1">
    <source>
        <dbReference type="PROSITE" id="PS51704"/>
    </source>
</evidence>
<dbReference type="Proteomes" id="UP000252167">
    <property type="component" value="Unassembled WGS sequence"/>
</dbReference>
<keyword evidence="3" id="KW-1185">Reference proteome</keyword>
<dbReference type="SUPFAM" id="SSF51695">
    <property type="entry name" value="PLC-like phosphodiesterases"/>
    <property type="match status" value="1"/>
</dbReference>
<dbReference type="InterPro" id="IPR017946">
    <property type="entry name" value="PLC-like_Pdiesterase_TIM-brl"/>
</dbReference>
<comment type="caution">
    <text evidence="2">The sequence shown here is derived from an EMBL/GenBank/DDBJ whole genome shotgun (WGS) entry which is preliminary data.</text>
</comment>
<dbReference type="PROSITE" id="PS51704">
    <property type="entry name" value="GP_PDE"/>
    <property type="match status" value="1"/>
</dbReference>
<proteinExistence type="predicted"/>
<evidence type="ECO:0000313" key="3">
    <source>
        <dbReference type="Proteomes" id="UP000252167"/>
    </source>
</evidence>
<dbReference type="RefSeq" id="WP_113606294.1">
    <property type="nucleotide sequence ID" value="NZ_JBNBOD010000001.1"/>
</dbReference>
<evidence type="ECO:0000313" key="2">
    <source>
        <dbReference type="EMBL" id="RBM03896.1"/>
    </source>
</evidence>
<dbReference type="GO" id="GO:0008081">
    <property type="term" value="F:phosphoric diester hydrolase activity"/>
    <property type="evidence" value="ECO:0007669"/>
    <property type="project" value="InterPro"/>
</dbReference>
<reference evidence="2 3" key="1">
    <citation type="submission" date="2018-01" db="EMBL/GenBank/DDBJ databases">
        <title>Glutamicibacter soli strain NHPC-3 Whole genome sequence and assembly.</title>
        <authorList>
            <person name="Choudhury P."/>
            <person name="Gupta D."/>
            <person name="Sengupta K."/>
            <person name="Jawed A."/>
            <person name="Sultana N."/>
            <person name="Saha P."/>
        </authorList>
    </citation>
    <scope>NUCLEOTIDE SEQUENCE [LARGE SCALE GENOMIC DNA]</scope>
    <source>
        <strain evidence="2 3">NHPC-3</strain>
    </source>
</reference>
<dbReference type="PANTHER" id="PTHR46211">
    <property type="entry name" value="GLYCEROPHOSPHORYL DIESTER PHOSPHODIESTERASE"/>
    <property type="match status" value="1"/>
</dbReference>
<dbReference type="AlphaFoldDB" id="A0A365YMG4"/>
<organism evidence="2 3">
    <name type="scientific">Glutamicibacter soli</name>
    <dbReference type="NCBI Taxonomy" id="453836"/>
    <lineage>
        <taxon>Bacteria</taxon>
        <taxon>Bacillati</taxon>
        <taxon>Actinomycetota</taxon>
        <taxon>Actinomycetes</taxon>
        <taxon>Micrococcales</taxon>
        <taxon>Micrococcaceae</taxon>
        <taxon>Glutamicibacter</taxon>
    </lineage>
</organism>
<gene>
    <name evidence="2" type="ORF">C1H84_00895</name>
</gene>
<dbReference type="GO" id="GO:0006629">
    <property type="term" value="P:lipid metabolic process"/>
    <property type="evidence" value="ECO:0007669"/>
    <property type="project" value="InterPro"/>
</dbReference>